<evidence type="ECO:0000259" key="9">
    <source>
        <dbReference type="PROSITE" id="PS50262"/>
    </source>
</evidence>
<dbReference type="PROSITE" id="PS50262">
    <property type="entry name" value="G_PROTEIN_RECEP_F1_2"/>
    <property type="match status" value="1"/>
</dbReference>
<dbReference type="PRINTS" id="PR00237">
    <property type="entry name" value="GPCRRHODOPSN"/>
</dbReference>
<dbReference type="PANTHER" id="PTHR24243">
    <property type="entry name" value="G-PROTEIN COUPLED RECEPTOR"/>
    <property type="match status" value="1"/>
</dbReference>
<dbReference type="AlphaFoldDB" id="A0AAD8BC52"/>
<reference evidence="10" key="2">
    <citation type="submission" date="2023-04" db="EMBL/GenBank/DDBJ databases">
        <authorList>
            <person name="Bu L."/>
            <person name="Lu L."/>
            <person name="Laidemitt M.R."/>
            <person name="Zhang S.M."/>
            <person name="Mutuku M."/>
            <person name="Mkoji G."/>
            <person name="Steinauer M."/>
            <person name="Loker E.S."/>
        </authorList>
    </citation>
    <scope>NUCLEOTIDE SEQUENCE</scope>
    <source>
        <strain evidence="10">KasaAsao</strain>
        <tissue evidence="10">Whole Snail</tissue>
    </source>
</reference>
<dbReference type="Proteomes" id="UP001233172">
    <property type="component" value="Unassembled WGS sequence"/>
</dbReference>
<sequence length="342" mass="39318">MSNTTGHFSPEPEQWGELVRLIGNSLLTAIGLVANTFTFVVMKTPRLRYKSYSHYLIALAVFDSLVLVDQEIVAVDGFLLSSRLSGIFKHFSHDACKIFMFADAVCNLMSTWLIVAMAIERLCVVYMPFKRNMWCQQRGAIIIIISLCCVFSSTQIFRFFTTERIGDACESHEDFRPIHIALHIYMYQFALHFVGPVFLVLVSNIGVLIKIFKVERAIQNDESSSTRLTGSVHRRGKTTKMLVAISMTYIVTTLPLVIVTIFIHIMIKRFSFEFAPTLIRLVPWIHVLQIIANFNYCSNFFIYIMSGKKFRKELRRIFHHENGSSFVIGSSRTRDEIIMMSY</sequence>
<dbReference type="Pfam" id="PF00001">
    <property type="entry name" value="7tm_1"/>
    <property type="match status" value="1"/>
</dbReference>
<evidence type="ECO:0000256" key="1">
    <source>
        <dbReference type="ARBA" id="ARBA00004141"/>
    </source>
</evidence>
<reference evidence="10" key="1">
    <citation type="journal article" date="2023" name="PLoS Negl. Trop. Dis.">
        <title>A genome sequence for Biomphalaria pfeifferi, the major vector snail for the human-infecting parasite Schistosoma mansoni.</title>
        <authorList>
            <person name="Bu L."/>
            <person name="Lu L."/>
            <person name="Laidemitt M.R."/>
            <person name="Zhang S.M."/>
            <person name="Mutuku M."/>
            <person name="Mkoji G."/>
            <person name="Steinauer M."/>
            <person name="Loker E.S."/>
        </authorList>
    </citation>
    <scope>NUCLEOTIDE SEQUENCE</scope>
    <source>
        <strain evidence="10">KasaAsao</strain>
    </source>
</reference>
<dbReference type="PANTHER" id="PTHR24243:SF230">
    <property type="entry name" value="G-PROTEIN COUPLED RECEPTORS FAMILY 1 PROFILE DOMAIN-CONTAINING PROTEIN"/>
    <property type="match status" value="1"/>
</dbReference>
<feature type="domain" description="G-protein coupled receptors family 1 profile" evidence="9">
    <location>
        <begin position="34"/>
        <end position="303"/>
    </location>
</feature>
<keyword evidence="5 8" id="KW-0472">Membrane</keyword>
<keyword evidence="2 8" id="KW-0812">Transmembrane</keyword>
<evidence type="ECO:0000256" key="8">
    <source>
        <dbReference type="SAM" id="Phobius"/>
    </source>
</evidence>
<feature type="transmembrane region" description="Helical" evidence="8">
    <location>
        <begin position="54"/>
        <end position="78"/>
    </location>
</feature>
<feature type="transmembrane region" description="Helical" evidence="8">
    <location>
        <begin position="140"/>
        <end position="160"/>
    </location>
</feature>
<evidence type="ECO:0000256" key="7">
    <source>
        <dbReference type="ARBA" id="ARBA00023224"/>
    </source>
</evidence>
<keyword evidence="3 8" id="KW-1133">Transmembrane helix</keyword>
<keyword evidence="11" id="KW-1185">Reference proteome</keyword>
<evidence type="ECO:0000313" key="10">
    <source>
        <dbReference type="EMBL" id="KAK0051646.1"/>
    </source>
</evidence>
<keyword evidence="4" id="KW-0297">G-protein coupled receptor</keyword>
<proteinExistence type="predicted"/>
<feature type="transmembrane region" description="Helical" evidence="8">
    <location>
        <begin position="287"/>
        <end position="306"/>
    </location>
</feature>
<feature type="transmembrane region" description="Helical" evidence="8">
    <location>
        <begin position="21"/>
        <end position="42"/>
    </location>
</feature>
<evidence type="ECO:0000256" key="2">
    <source>
        <dbReference type="ARBA" id="ARBA00022692"/>
    </source>
</evidence>
<name>A0AAD8BC52_BIOPF</name>
<protein>
    <submittedName>
        <fullName evidence="10">C-C chemokine receptor type 1</fullName>
    </submittedName>
</protein>
<accession>A0AAD8BC52</accession>
<dbReference type="SMART" id="SM01381">
    <property type="entry name" value="7TM_GPCR_Srsx"/>
    <property type="match status" value="1"/>
</dbReference>
<dbReference type="InterPro" id="IPR000276">
    <property type="entry name" value="GPCR_Rhodpsn"/>
</dbReference>
<feature type="transmembrane region" description="Helical" evidence="8">
    <location>
        <begin position="98"/>
        <end position="119"/>
    </location>
</feature>
<dbReference type="GO" id="GO:0004930">
    <property type="term" value="F:G protein-coupled receptor activity"/>
    <property type="evidence" value="ECO:0007669"/>
    <property type="project" value="UniProtKB-KW"/>
</dbReference>
<dbReference type="SUPFAM" id="SSF81321">
    <property type="entry name" value="Family A G protein-coupled receptor-like"/>
    <property type="match status" value="1"/>
</dbReference>
<feature type="transmembrane region" description="Helical" evidence="8">
    <location>
        <begin position="180"/>
        <end position="209"/>
    </location>
</feature>
<organism evidence="10 11">
    <name type="scientific">Biomphalaria pfeifferi</name>
    <name type="common">Bloodfluke planorb</name>
    <name type="synonym">Freshwater snail</name>
    <dbReference type="NCBI Taxonomy" id="112525"/>
    <lineage>
        <taxon>Eukaryota</taxon>
        <taxon>Metazoa</taxon>
        <taxon>Spiralia</taxon>
        <taxon>Lophotrochozoa</taxon>
        <taxon>Mollusca</taxon>
        <taxon>Gastropoda</taxon>
        <taxon>Heterobranchia</taxon>
        <taxon>Euthyneura</taxon>
        <taxon>Panpulmonata</taxon>
        <taxon>Hygrophila</taxon>
        <taxon>Lymnaeoidea</taxon>
        <taxon>Planorbidae</taxon>
        <taxon>Biomphalaria</taxon>
    </lineage>
</organism>
<keyword evidence="6 10" id="KW-0675">Receptor</keyword>
<comment type="subcellular location">
    <subcellularLocation>
        <location evidence="1">Membrane</location>
        <topology evidence="1">Multi-pass membrane protein</topology>
    </subcellularLocation>
</comment>
<dbReference type="Gene3D" id="1.20.1070.10">
    <property type="entry name" value="Rhodopsin 7-helix transmembrane proteins"/>
    <property type="match status" value="1"/>
</dbReference>
<feature type="transmembrane region" description="Helical" evidence="8">
    <location>
        <begin position="241"/>
        <end position="267"/>
    </location>
</feature>
<evidence type="ECO:0000256" key="5">
    <source>
        <dbReference type="ARBA" id="ARBA00023136"/>
    </source>
</evidence>
<comment type="caution">
    <text evidence="10">The sequence shown here is derived from an EMBL/GenBank/DDBJ whole genome shotgun (WGS) entry which is preliminary data.</text>
</comment>
<dbReference type="InterPro" id="IPR017452">
    <property type="entry name" value="GPCR_Rhodpsn_7TM"/>
</dbReference>
<evidence type="ECO:0000256" key="4">
    <source>
        <dbReference type="ARBA" id="ARBA00023040"/>
    </source>
</evidence>
<evidence type="ECO:0000256" key="6">
    <source>
        <dbReference type="ARBA" id="ARBA00023170"/>
    </source>
</evidence>
<keyword evidence="7" id="KW-0807">Transducer</keyword>
<evidence type="ECO:0000313" key="11">
    <source>
        <dbReference type="Proteomes" id="UP001233172"/>
    </source>
</evidence>
<evidence type="ECO:0000256" key="3">
    <source>
        <dbReference type="ARBA" id="ARBA00022989"/>
    </source>
</evidence>
<dbReference type="CDD" id="cd14978">
    <property type="entry name" value="7tmA_FMRFamide_R-like"/>
    <property type="match status" value="1"/>
</dbReference>
<gene>
    <name evidence="10" type="ORF">Bpfe_018861</name>
</gene>
<dbReference type="GO" id="GO:0005886">
    <property type="term" value="C:plasma membrane"/>
    <property type="evidence" value="ECO:0007669"/>
    <property type="project" value="TreeGrafter"/>
</dbReference>
<dbReference type="EMBL" id="JASAOG010000101">
    <property type="protein sequence ID" value="KAK0051646.1"/>
    <property type="molecule type" value="Genomic_DNA"/>
</dbReference>